<dbReference type="AlphaFoldDB" id="A0A350H8B8"/>
<gene>
    <name evidence="2" type="ORF">DCW38_01200</name>
</gene>
<protein>
    <submittedName>
        <fullName evidence="2">Uncharacterized protein</fullName>
    </submittedName>
</protein>
<keyword evidence="1" id="KW-0812">Transmembrane</keyword>
<accession>A0A350H8B8</accession>
<sequence>MKIFEKLSHIDRRFIYILIAIVVIVPLLLKPRLPIVPTKPVKDIYDYVENLPQGSNILISIDYDAASMPEQQPFLEALLRQCFRNKLKPIMIVQWQLGAPLGTTGLEKIAKECNAQYGVDYINLGYRPGYVAQMVGIGREIRDYFAVDYKNVSIDSFPIMRNIHNYNDFALLVGLEAGATYLLWVEYAGGRFKQKIALALNAVSAPDAYYFYQSKQIIGLVGGMKGAAEYEVLENKPDLAVAGMASQSYSHILIILFIVLGNITYFVEKSRKKKEGGR</sequence>
<keyword evidence="1" id="KW-1133">Transmembrane helix</keyword>
<evidence type="ECO:0000256" key="1">
    <source>
        <dbReference type="SAM" id="Phobius"/>
    </source>
</evidence>
<evidence type="ECO:0000313" key="3">
    <source>
        <dbReference type="Proteomes" id="UP000264062"/>
    </source>
</evidence>
<evidence type="ECO:0000313" key="2">
    <source>
        <dbReference type="EMBL" id="HAV91784.1"/>
    </source>
</evidence>
<feature type="transmembrane region" description="Helical" evidence="1">
    <location>
        <begin position="249"/>
        <end position="267"/>
    </location>
</feature>
<reference evidence="2 3" key="1">
    <citation type="journal article" date="2018" name="Nat. Biotechnol.">
        <title>A standardized bacterial taxonomy based on genome phylogeny substantially revises the tree of life.</title>
        <authorList>
            <person name="Parks D.H."/>
            <person name="Chuvochina M."/>
            <person name="Waite D.W."/>
            <person name="Rinke C."/>
            <person name="Skarshewski A."/>
            <person name="Chaumeil P.A."/>
            <person name="Hugenholtz P."/>
        </authorList>
    </citation>
    <scope>NUCLEOTIDE SEQUENCE [LARGE SCALE GENOMIC DNA]</scope>
    <source>
        <strain evidence="2">UBA9956</strain>
    </source>
</reference>
<proteinExistence type="predicted"/>
<feature type="transmembrane region" description="Helical" evidence="1">
    <location>
        <begin position="12"/>
        <end position="29"/>
    </location>
</feature>
<comment type="caution">
    <text evidence="2">The sequence shown here is derived from an EMBL/GenBank/DDBJ whole genome shotgun (WGS) entry which is preliminary data.</text>
</comment>
<organism evidence="2 3">
    <name type="scientific">candidate division WOR-3 bacterium</name>
    <dbReference type="NCBI Taxonomy" id="2052148"/>
    <lineage>
        <taxon>Bacteria</taxon>
        <taxon>Bacteria division WOR-3</taxon>
    </lineage>
</organism>
<dbReference type="Proteomes" id="UP000264062">
    <property type="component" value="Unassembled WGS sequence"/>
</dbReference>
<name>A0A350H8B8_UNCW3</name>
<keyword evidence="1" id="KW-0472">Membrane</keyword>
<dbReference type="EMBL" id="DMZY01000038">
    <property type="protein sequence ID" value="HAV91784.1"/>
    <property type="molecule type" value="Genomic_DNA"/>
</dbReference>